<reference evidence="1 2" key="1">
    <citation type="submission" date="2015-06" db="EMBL/GenBank/DDBJ databases">
        <authorList>
            <person name="Hoefler B.C."/>
            <person name="Straight P.D."/>
        </authorList>
    </citation>
    <scope>NUCLEOTIDE SEQUENCE [LARGE SCALE GENOMIC DNA]</scope>
    <source>
        <strain evidence="1 2">Riq4</strain>
    </source>
</reference>
<gene>
    <name evidence="1" type="ORF">ACS77_02210</name>
</gene>
<comment type="caution">
    <text evidence="1">The sequence shown here is derived from an EMBL/GenBank/DDBJ whole genome shotgun (WGS) entry which is preliminary data.</text>
</comment>
<name>A0A0L1MMP9_PSESX</name>
<dbReference type="OrthoDB" id="6918267at2"/>
<sequence length="228" mass="26721">MARLTQTPSSSLIAKMRSRRPAISYLWSCYSFKTDTDLILESHQELIHWLLFLEFNREIKSFWIPGKDEFYSDQLGGRKVKPDAIAINRLGQQEWHEVKPDLVDKESFSSSQLRVEQQIAHANNAIFRLFDNGDRISHMFKVPALMRLTCFVALCRYLDHASAMEEQIADFIKQEQHGTVQQLFHKFSYYEPVYIFGILSRLFIVGDVSIELDEQTPCLSSRWTYEEE</sequence>
<organism evidence="1 2">
    <name type="scientific">Pseudomonas syringae</name>
    <dbReference type="NCBI Taxonomy" id="317"/>
    <lineage>
        <taxon>Bacteria</taxon>
        <taxon>Pseudomonadati</taxon>
        <taxon>Pseudomonadota</taxon>
        <taxon>Gammaproteobacteria</taxon>
        <taxon>Pseudomonadales</taxon>
        <taxon>Pseudomonadaceae</taxon>
        <taxon>Pseudomonas</taxon>
    </lineage>
</organism>
<dbReference type="AlphaFoldDB" id="A0A0L1MMP9"/>
<proteinExistence type="predicted"/>
<evidence type="ECO:0000313" key="1">
    <source>
        <dbReference type="EMBL" id="KNH29514.1"/>
    </source>
</evidence>
<evidence type="ECO:0008006" key="3">
    <source>
        <dbReference type="Google" id="ProtNLM"/>
    </source>
</evidence>
<accession>A0A0L1MMP9</accession>
<evidence type="ECO:0000313" key="2">
    <source>
        <dbReference type="Proteomes" id="UP000036955"/>
    </source>
</evidence>
<dbReference type="PATRIC" id="fig|317.197.peg.3797"/>
<protein>
    <recommendedName>
        <fullName evidence="3">TnsA endonuclease N-terminal domain-containing protein</fullName>
    </recommendedName>
</protein>
<dbReference type="EMBL" id="LFQK01000004">
    <property type="protein sequence ID" value="KNH29514.1"/>
    <property type="molecule type" value="Genomic_DNA"/>
</dbReference>
<dbReference type="Proteomes" id="UP000036955">
    <property type="component" value="Unassembled WGS sequence"/>
</dbReference>